<name>A0ABP7WJK9_9SPHI</name>
<protein>
    <recommendedName>
        <fullName evidence="3">Restriction endonuclease</fullName>
    </recommendedName>
</protein>
<keyword evidence="2" id="KW-1185">Reference proteome</keyword>
<proteinExistence type="predicted"/>
<dbReference type="EMBL" id="BAABCV010000003">
    <property type="protein sequence ID" value="GAA4089784.1"/>
    <property type="molecule type" value="Genomic_DNA"/>
</dbReference>
<dbReference type="RefSeq" id="WP_345101264.1">
    <property type="nucleotide sequence ID" value="NZ_BAABCV010000003.1"/>
</dbReference>
<gene>
    <name evidence="1" type="ORF">GCM10022392_08990</name>
</gene>
<accession>A0ABP7WJK9</accession>
<sequence length="273" mass="31325">MGTFAGFVPQDSDERKIIEKITSFKDKDKYSHDLIHFYNLLFDPVRIDGVEQYEGFYLATNVLRKEVGLTREGRPGDYDIMFIPYSGDHLFYDRTAVYEVKIVRPNFKHPNKSLNSLGETQVYGLLKDGFPLVGLLHIVIADPLLPGQMSTIRVSKVPAGDGLKPNDPPLPPLEELFEEEPLDWLPWYSVDKQMARLISAGFPKYVGLDAFSISKNSDGTHSVMTSQEWRGYRSGYFNPNKSKELIECLKKHFKQYGESRYPGSFERRVEEKL</sequence>
<dbReference type="Proteomes" id="UP001500841">
    <property type="component" value="Unassembled WGS sequence"/>
</dbReference>
<evidence type="ECO:0000313" key="1">
    <source>
        <dbReference type="EMBL" id="GAA4089784.1"/>
    </source>
</evidence>
<evidence type="ECO:0000313" key="2">
    <source>
        <dbReference type="Proteomes" id="UP001500841"/>
    </source>
</evidence>
<comment type="caution">
    <text evidence="1">The sequence shown here is derived from an EMBL/GenBank/DDBJ whole genome shotgun (WGS) entry which is preliminary data.</text>
</comment>
<evidence type="ECO:0008006" key="3">
    <source>
        <dbReference type="Google" id="ProtNLM"/>
    </source>
</evidence>
<reference evidence="2" key="1">
    <citation type="journal article" date="2019" name="Int. J. Syst. Evol. Microbiol.">
        <title>The Global Catalogue of Microorganisms (GCM) 10K type strain sequencing project: providing services to taxonomists for standard genome sequencing and annotation.</title>
        <authorList>
            <consortium name="The Broad Institute Genomics Platform"/>
            <consortium name="The Broad Institute Genome Sequencing Center for Infectious Disease"/>
            <person name="Wu L."/>
            <person name="Ma J."/>
        </authorList>
    </citation>
    <scope>NUCLEOTIDE SEQUENCE [LARGE SCALE GENOMIC DNA]</scope>
    <source>
        <strain evidence="2">JCM 17085</strain>
    </source>
</reference>
<organism evidence="1 2">
    <name type="scientific">Mucilaginibacter panaciglaebae</name>
    <dbReference type="NCBI Taxonomy" id="502331"/>
    <lineage>
        <taxon>Bacteria</taxon>
        <taxon>Pseudomonadati</taxon>
        <taxon>Bacteroidota</taxon>
        <taxon>Sphingobacteriia</taxon>
        <taxon>Sphingobacteriales</taxon>
        <taxon>Sphingobacteriaceae</taxon>
        <taxon>Mucilaginibacter</taxon>
    </lineage>
</organism>